<accession>A0A4Q0UB98</accession>
<dbReference type="Proteomes" id="UP000711407">
    <property type="component" value="Unassembled WGS sequence"/>
</dbReference>
<dbReference type="NCBIfam" id="TIGR00029">
    <property type="entry name" value="S20"/>
    <property type="match status" value="1"/>
</dbReference>
<dbReference type="GO" id="GO:0003735">
    <property type="term" value="F:structural constituent of ribosome"/>
    <property type="evidence" value="ECO:0007669"/>
    <property type="project" value="InterPro"/>
</dbReference>
<dbReference type="Gene3D" id="1.20.58.110">
    <property type="entry name" value="Ribosomal protein S20"/>
    <property type="match status" value="1"/>
</dbReference>
<dbReference type="HAMAP" id="MF_00500">
    <property type="entry name" value="Ribosomal_bS20"/>
    <property type="match status" value="1"/>
</dbReference>
<comment type="function">
    <text evidence="1 7">Binds directly to 16S ribosomal RNA.</text>
</comment>
<comment type="similarity">
    <text evidence="7">Belongs to the bacterial ribosomal protein bS20 family.</text>
</comment>
<dbReference type="AlphaFoldDB" id="A0A4Q0UB98"/>
<dbReference type="InterPro" id="IPR036510">
    <property type="entry name" value="Ribosomal_bS20_sf"/>
</dbReference>
<keyword evidence="2 7" id="KW-0699">rRNA-binding</keyword>
<sequence>MANHKSSEKRIRQTVTRNLRNRYYAKTARNAVRALRKLTDKAEAQERYAKVVSMLDRLAAKKTISKNKASNLKSKLARHINKLSA</sequence>
<keyword evidence="4 7" id="KW-0689">Ribosomal protein</keyword>
<organism evidence="8 9">
    <name type="scientific">Candidatus Amulumruptor caecigallinarius</name>
    <dbReference type="NCBI Taxonomy" id="2109911"/>
    <lineage>
        <taxon>Bacteria</taxon>
        <taxon>Pseudomonadati</taxon>
        <taxon>Bacteroidota</taxon>
        <taxon>Bacteroidia</taxon>
        <taxon>Bacteroidales</taxon>
        <taxon>Muribaculaceae</taxon>
        <taxon>Candidatus Amulumruptor</taxon>
    </lineage>
</organism>
<dbReference type="GO" id="GO:0005840">
    <property type="term" value="C:ribosome"/>
    <property type="evidence" value="ECO:0007669"/>
    <property type="project" value="UniProtKB-KW"/>
</dbReference>
<evidence type="ECO:0000256" key="6">
    <source>
        <dbReference type="ARBA" id="ARBA00035136"/>
    </source>
</evidence>
<keyword evidence="5 7" id="KW-0687">Ribonucleoprotein</keyword>
<evidence type="ECO:0000256" key="7">
    <source>
        <dbReference type="HAMAP-Rule" id="MF_00500"/>
    </source>
</evidence>
<dbReference type="SUPFAM" id="SSF46992">
    <property type="entry name" value="Ribosomal protein S20"/>
    <property type="match status" value="1"/>
</dbReference>
<evidence type="ECO:0000256" key="4">
    <source>
        <dbReference type="ARBA" id="ARBA00022980"/>
    </source>
</evidence>
<evidence type="ECO:0000256" key="5">
    <source>
        <dbReference type="ARBA" id="ARBA00023274"/>
    </source>
</evidence>
<dbReference type="GO" id="GO:0006412">
    <property type="term" value="P:translation"/>
    <property type="evidence" value="ECO:0007669"/>
    <property type="project" value="UniProtKB-UniRule"/>
</dbReference>
<comment type="caution">
    <text evidence="8">The sequence shown here is derived from an EMBL/GenBank/DDBJ whole genome shotgun (WGS) entry which is preliminary data.</text>
</comment>
<dbReference type="Pfam" id="PF01649">
    <property type="entry name" value="Ribosomal_S20p"/>
    <property type="match status" value="1"/>
</dbReference>
<reference evidence="8" key="2">
    <citation type="submission" date="2021-09" db="EMBL/GenBank/DDBJ databases">
        <authorList>
            <person name="Gilroy R."/>
        </authorList>
    </citation>
    <scope>NUCLEOTIDE SEQUENCE</scope>
    <source>
        <strain evidence="8">4100</strain>
    </source>
</reference>
<dbReference type="InterPro" id="IPR002583">
    <property type="entry name" value="Ribosomal_bS20"/>
</dbReference>
<dbReference type="GO" id="GO:0019843">
    <property type="term" value="F:rRNA binding"/>
    <property type="evidence" value="ECO:0007669"/>
    <property type="project" value="UniProtKB-UniRule"/>
</dbReference>
<proteinExistence type="inferred from homology"/>
<dbReference type="EMBL" id="DYXT01000035">
    <property type="protein sequence ID" value="HJE39483.1"/>
    <property type="molecule type" value="Genomic_DNA"/>
</dbReference>
<evidence type="ECO:0000256" key="2">
    <source>
        <dbReference type="ARBA" id="ARBA00022730"/>
    </source>
</evidence>
<evidence type="ECO:0000256" key="1">
    <source>
        <dbReference type="ARBA" id="ARBA00003134"/>
    </source>
</evidence>
<evidence type="ECO:0000313" key="9">
    <source>
        <dbReference type="Proteomes" id="UP000711407"/>
    </source>
</evidence>
<protein>
    <recommendedName>
        <fullName evidence="6 7">Small ribosomal subunit protein bS20</fullName>
    </recommendedName>
</protein>
<evidence type="ECO:0000313" key="8">
    <source>
        <dbReference type="EMBL" id="HJE39483.1"/>
    </source>
</evidence>
<keyword evidence="3 7" id="KW-0694">RNA-binding</keyword>
<reference evidence="8" key="1">
    <citation type="journal article" date="2021" name="PeerJ">
        <title>Extensive microbial diversity within the chicken gut microbiome revealed by metagenomics and culture.</title>
        <authorList>
            <person name="Gilroy R."/>
            <person name="Ravi A."/>
            <person name="Getino M."/>
            <person name="Pursley I."/>
            <person name="Horton D.L."/>
            <person name="Alikhan N.F."/>
            <person name="Baker D."/>
            <person name="Gharbi K."/>
            <person name="Hall N."/>
            <person name="Watson M."/>
            <person name="Adriaenssens E.M."/>
            <person name="Foster-Nyarko E."/>
            <person name="Jarju S."/>
            <person name="Secka A."/>
            <person name="Antonio M."/>
            <person name="Oren A."/>
            <person name="Chaudhuri R.R."/>
            <person name="La Ragione R."/>
            <person name="Hildebrand F."/>
            <person name="Pallen M.J."/>
        </authorList>
    </citation>
    <scope>NUCLEOTIDE SEQUENCE</scope>
    <source>
        <strain evidence="8">4100</strain>
    </source>
</reference>
<evidence type="ECO:0000256" key="3">
    <source>
        <dbReference type="ARBA" id="ARBA00022884"/>
    </source>
</evidence>
<gene>
    <name evidence="7 8" type="primary">rpsT</name>
    <name evidence="8" type="ORF">K8V47_06990</name>
</gene>
<name>A0A4Q0UB98_9BACT</name>
<dbReference type="GO" id="GO:1990904">
    <property type="term" value="C:ribonucleoprotein complex"/>
    <property type="evidence" value="ECO:0007669"/>
    <property type="project" value="UniProtKB-KW"/>
</dbReference>